<keyword evidence="4 6" id="KW-0479">Metal-binding</keyword>
<dbReference type="InterPro" id="IPR001714">
    <property type="entry name" value="Pept_M24_MAP"/>
</dbReference>
<dbReference type="SUPFAM" id="SSF55920">
    <property type="entry name" value="Creatinase/aminopeptidase"/>
    <property type="match status" value="1"/>
</dbReference>
<feature type="binding site" evidence="6">
    <location>
        <position position="233"/>
    </location>
    <ligand>
        <name>a divalent metal cation</name>
        <dbReference type="ChEBI" id="CHEBI:60240"/>
        <label>2</label>
        <note>catalytic</note>
    </ligand>
</feature>
<feature type="binding site" evidence="6">
    <location>
        <position position="76"/>
    </location>
    <ligand>
        <name>substrate</name>
    </ligand>
</feature>
<feature type="binding site" evidence="6">
    <location>
        <position position="167"/>
    </location>
    <ligand>
        <name>a divalent metal cation</name>
        <dbReference type="ChEBI" id="CHEBI:60240"/>
        <label>2</label>
        <note>catalytic</note>
    </ligand>
</feature>
<dbReference type="Pfam" id="PF00557">
    <property type="entry name" value="Peptidase_M24"/>
    <property type="match status" value="1"/>
</dbReference>
<feature type="binding site" evidence="6">
    <location>
        <position position="104"/>
    </location>
    <ligand>
        <name>a divalent metal cation</name>
        <dbReference type="ChEBI" id="CHEBI:60240"/>
        <label>2</label>
        <note>catalytic</note>
    </ligand>
</feature>
<sequence>MTIESQQDIEQLLKIGRIVALTIEEMKRSAKPGMTTRELDWIGRDALARHGATSAPMKDVGFPAYTCICVNEEVAHGIPGDRVLKPGDLVNIDVSAERDGYYADAGQSFQIAPASTDLERLCKSAYATMMKVISGLKAGMRLNQIGRIMEDEARRSGHRIVENLCSHGVGRGLHEEPVEILPYFEPRDRRVLKAGQVITIEPFLSTGASYVVEQPDGWTLQVPDTRSRVAQFEHTVIVTNGKPIITTAC</sequence>
<dbReference type="PANTHER" id="PTHR43330:SF13">
    <property type="entry name" value="METHIONINE AMINOPEPTIDASE 2"/>
    <property type="match status" value="1"/>
</dbReference>
<evidence type="ECO:0000256" key="1">
    <source>
        <dbReference type="ARBA" id="ARBA00002521"/>
    </source>
</evidence>
<evidence type="ECO:0000256" key="7">
    <source>
        <dbReference type="RuleBase" id="RU003653"/>
    </source>
</evidence>
<protein>
    <recommendedName>
        <fullName evidence="6 7">Methionine aminopeptidase</fullName>
        <shortName evidence="6">MAP</shortName>
        <shortName evidence="6">MetAP</shortName>
        <ecNumber evidence="6 7">3.4.11.18</ecNumber>
    </recommendedName>
    <alternativeName>
        <fullName evidence="6">Peptidase M</fullName>
    </alternativeName>
</protein>
<dbReference type="EMBL" id="JBHSED010000010">
    <property type="protein sequence ID" value="MFC4303197.1"/>
    <property type="molecule type" value="Genomic_DNA"/>
</dbReference>
<comment type="similarity">
    <text evidence="6">Belongs to the peptidase M24A family. Methionine aminopeptidase type 1 subfamily.</text>
</comment>
<dbReference type="HAMAP" id="MF_01974">
    <property type="entry name" value="MetAP_1"/>
    <property type="match status" value="1"/>
</dbReference>
<dbReference type="CDD" id="cd01086">
    <property type="entry name" value="MetAP1"/>
    <property type="match status" value="1"/>
</dbReference>
<feature type="binding site" evidence="6">
    <location>
        <position position="201"/>
    </location>
    <ligand>
        <name>a divalent metal cation</name>
        <dbReference type="ChEBI" id="CHEBI:60240"/>
        <label>2</label>
        <note>catalytic</note>
    </ligand>
</feature>
<dbReference type="PRINTS" id="PR00599">
    <property type="entry name" value="MAPEPTIDASE"/>
</dbReference>
<dbReference type="GO" id="GO:0004239">
    <property type="term" value="F:initiator methionyl aminopeptidase activity"/>
    <property type="evidence" value="ECO:0007669"/>
    <property type="project" value="UniProtKB-EC"/>
</dbReference>
<feature type="binding site" evidence="6">
    <location>
        <position position="233"/>
    </location>
    <ligand>
        <name>a divalent metal cation</name>
        <dbReference type="ChEBI" id="CHEBI:60240"/>
        <label>1</label>
    </ligand>
</feature>
<feature type="binding site" evidence="6">
    <location>
        <position position="93"/>
    </location>
    <ligand>
        <name>a divalent metal cation</name>
        <dbReference type="ChEBI" id="CHEBI:60240"/>
        <label>1</label>
    </ligand>
</feature>
<dbReference type="RefSeq" id="WP_204605177.1">
    <property type="nucleotide sequence ID" value="NZ_JBHSED010000010.1"/>
</dbReference>
<evidence type="ECO:0000313" key="10">
    <source>
        <dbReference type="Proteomes" id="UP001595755"/>
    </source>
</evidence>
<evidence type="ECO:0000259" key="8">
    <source>
        <dbReference type="Pfam" id="PF00557"/>
    </source>
</evidence>
<dbReference type="InterPro" id="IPR036005">
    <property type="entry name" value="Creatinase/aminopeptidase-like"/>
</dbReference>
<dbReference type="EC" id="3.4.11.18" evidence="6 7"/>
<reference evidence="10" key="1">
    <citation type="journal article" date="2019" name="Int. J. Syst. Evol. Microbiol.">
        <title>The Global Catalogue of Microorganisms (GCM) 10K type strain sequencing project: providing services to taxonomists for standard genome sequencing and annotation.</title>
        <authorList>
            <consortium name="The Broad Institute Genomics Platform"/>
            <consortium name="The Broad Institute Genome Sequencing Center for Infectious Disease"/>
            <person name="Wu L."/>
            <person name="Ma J."/>
        </authorList>
    </citation>
    <scope>NUCLEOTIDE SEQUENCE [LARGE SCALE GENOMIC DNA]</scope>
    <source>
        <strain evidence="10">CGMCC 4.1641</strain>
    </source>
</reference>
<dbReference type="InterPro" id="IPR002467">
    <property type="entry name" value="Pept_M24A_MAP1"/>
</dbReference>
<evidence type="ECO:0000256" key="2">
    <source>
        <dbReference type="ARBA" id="ARBA00022438"/>
    </source>
</evidence>
<keyword evidence="5 6" id="KW-0378">Hydrolase</keyword>
<evidence type="ECO:0000256" key="5">
    <source>
        <dbReference type="ARBA" id="ARBA00022801"/>
    </source>
</evidence>
<evidence type="ECO:0000313" key="9">
    <source>
        <dbReference type="EMBL" id="MFC4303197.1"/>
    </source>
</evidence>
<comment type="caution">
    <text evidence="9">The sequence shown here is derived from an EMBL/GenBank/DDBJ whole genome shotgun (WGS) entry which is preliminary data.</text>
</comment>
<dbReference type="InterPro" id="IPR000994">
    <property type="entry name" value="Pept_M24"/>
</dbReference>
<proteinExistence type="inferred from homology"/>
<evidence type="ECO:0000256" key="4">
    <source>
        <dbReference type="ARBA" id="ARBA00022723"/>
    </source>
</evidence>
<organism evidence="9 10">
    <name type="scientific">Cohnella boryungensis</name>
    <dbReference type="NCBI Taxonomy" id="768479"/>
    <lineage>
        <taxon>Bacteria</taxon>
        <taxon>Bacillati</taxon>
        <taxon>Bacillota</taxon>
        <taxon>Bacilli</taxon>
        <taxon>Bacillales</taxon>
        <taxon>Paenibacillaceae</taxon>
        <taxon>Cohnella</taxon>
    </lineage>
</organism>
<gene>
    <name evidence="6 9" type="primary">map</name>
    <name evidence="9" type="ORF">ACFO1S_07005</name>
</gene>
<accession>A0ABV8S8B6</accession>
<dbReference type="Gene3D" id="3.90.230.10">
    <property type="entry name" value="Creatinase/methionine aminopeptidase superfamily"/>
    <property type="match status" value="1"/>
</dbReference>
<comment type="catalytic activity">
    <reaction evidence="6 7">
        <text>Release of N-terminal amino acids, preferentially methionine, from peptides and arylamides.</text>
        <dbReference type="EC" id="3.4.11.18"/>
    </reaction>
</comment>
<keyword evidence="2 6" id="KW-0031">Aminopeptidase</keyword>
<keyword evidence="3 6" id="KW-0645">Protease</keyword>
<dbReference type="Proteomes" id="UP001595755">
    <property type="component" value="Unassembled WGS sequence"/>
</dbReference>
<feature type="binding site" evidence="6">
    <location>
        <position position="174"/>
    </location>
    <ligand>
        <name>substrate</name>
    </ligand>
</feature>
<feature type="domain" description="Peptidase M24" evidence="8">
    <location>
        <begin position="11"/>
        <end position="240"/>
    </location>
</feature>
<dbReference type="NCBIfam" id="TIGR00500">
    <property type="entry name" value="met_pdase_I"/>
    <property type="match status" value="1"/>
</dbReference>
<feature type="binding site" evidence="6">
    <location>
        <position position="104"/>
    </location>
    <ligand>
        <name>a divalent metal cation</name>
        <dbReference type="ChEBI" id="CHEBI:60240"/>
        <label>1</label>
    </ligand>
</feature>
<evidence type="ECO:0000256" key="3">
    <source>
        <dbReference type="ARBA" id="ARBA00022670"/>
    </source>
</evidence>
<name>A0ABV8S8B6_9BACL</name>
<dbReference type="PANTHER" id="PTHR43330">
    <property type="entry name" value="METHIONINE AMINOPEPTIDASE"/>
    <property type="match status" value="1"/>
</dbReference>
<keyword evidence="10" id="KW-1185">Reference proteome</keyword>
<evidence type="ECO:0000256" key="6">
    <source>
        <dbReference type="HAMAP-Rule" id="MF_01974"/>
    </source>
</evidence>
<comment type="cofactor">
    <cofactor evidence="6">
        <name>Co(2+)</name>
        <dbReference type="ChEBI" id="CHEBI:48828"/>
    </cofactor>
    <cofactor evidence="6">
        <name>Zn(2+)</name>
        <dbReference type="ChEBI" id="CHEBI:29105"/>
    </cofactor>
    <cofactor evidence="6">
        <name>Mn(2+)</name>
        <dbReference type="ChEBI" id="CHEBI:29035"/>
    </cofactor>
    <cofactor evidence="6">
        <name>Fe(2+)</name>
        <dbReference type="ChEBI" id="CHEBI:29033"/>
    </cofactor>
    <text evidence="6">Binds 2 divalent metal cations per subunit. Has a high-affinity and a low affinity metal-binding site. The true nature of the physiological cofactor is under debate. The enzyme is active with cobalt, zinc, manganese or divalent iron ions. Most likely, methionine aminopeptidases function as mononuclear Fe(2+)-metalloproteases under physiological conditions, and the catalytically relevant metal-binding site has been assigned to the histidine-containing high-affinity site.</text>
</comment>
<comment type="function">
    <text evidence="1 6">Removes the N-terminal methionine from nascent proteins. The N-terminal methionine is often cleaved when the second residue in the primary sequence is small and uncharged (Met-Ala-, Cys, Gly, Pro, Ser, Thr, or Val). Requires deformylation of the N(alpha)-formylated initiator methionine before it can be hydrolyzed.</text>
</comment>
<comment type="subunit">
    <text evidence="6">Monomer.</text>
</comment>